<dbReference type="OrthoDB" id="9106119at2"/>
<evidence type="ECO:0000313" key="2">
    <source>
        <dbReference type="EMBL" id="OAJ54733.1"/>
    </source>
</evidence>
<feature type="transmembrane region" description="Helical" evidence="1">
    <location>
        <begin position="54"/>
        <end position="73"/>
    </location>
</feature>
<organism evidence="2 5">
    <name type="scientific">Paraburkholderia ginsengiterrae</name>
    <dbReference type="NCBI Taxonomy" id="1462993"/>
    <lineage>
        <taxon>Bacteria</taxon>
        <taxon>Pseudomonadati</taxon>
        <taxon>Pseudomonadota</taxon>
        <taxon>Betaproteobacteria</taxon>
        <taxon>Burkholderiales</taxon>
        <taxon>Burkholderiaceae</taxon>
        <taxon>Paraburkholderia</taxon>
    </lineage>
</organism>
<proteinExistence type="predicted"/>
<accession>A0A1A9N102</accession>
<dbReference type="AlphaFoldDB" id="A0A1A9N102"/>
<protein>
    <submittedName>
        <fullName evidence="2">Uncharacterized protein</fullName>
    </submittedName>
</protein>
<keyword evidence="4" id="KW-1185">Reference proteome</keyword>
<comment type="caution">
    <text evidence="2">The sequence shown here is derived from an EMBL/GenBank/DDBJ whole genome shotgun (WGS) entry which is preliminary data.</text>
</comment>
<evidence type="ECO:0000313" key="3">
    <source>
        <dbReference type="EMBL" id="OAJ55505.1"/>
    </source>
</evidence>
<evidence type="ECO:0000313" key="5">
    <source>
        <dbReference type="Proteomes" id="UP000078116"/>
    </source>
</evidence>
<dbReference type="RefSeq" id="WP_064270147.1">
    <property type="nucleotide sequence ID" value="NZ_LXJZ01000192.1"/>
</dbReference>
<keyword evidence="1" id="KW-0472">Membrane</keyword>
<name>A0A1A9N102_9BURK</name>
<dbReference type="Proteomes" id="UP000078116">
    <property type="component" value="Unassembled WGS sequence"/>
</dbReference>
<dbReference type="Proteomes" id="UP000077961">
    <property type="component" value="Unassembled WGS sequence"/>
</dbReference>
<evidence type="ECO:0000313" key="4">
    <source>
        <dbReference type="Proteomes" id="UP000077961"/>
    </source>
</evidence>
<reference evidence="4 5" key="1">
    <citation type="submission" date="2016-04" db="EMBL/GenBank/DDBJ databases">
        <title>Reclassification of Paraburkholderia panaciterrae (Farh et al. 2015) Dobritsa &amp; Samadpour 2016 as a later homotypic synonym of Paraburkholderia ginsengiterrae (Farh et al. 2015) Dobritsa &amp; Samadpour 2016.</title>
        <authorList>
            <person name="Dobritsa A.P."/>
            <person name="Kutumbaka K."/>
            <person name="Samadpour M."/>
        </authorList>
    </citation>
    <scope>NUCLEOTIDE SEQUENCE [LARGE SCALE GENOMIC DNA]</scope>
    <source>
        <strain evidence="2 5">DCY85</strain>
        <strain evidence="3 4">DCY85-1</strain>
    </source>
</reference>
<feature type="transmembrane region" description="Helical" evidence="1">
    <location>
        <begin position="21"/>
        <end position="42"/>
    </location>
</feature>
<keyword evidence="1" id="KW-0812">Transmembrane</keyword>
<gene>
    <name evidence="3" type="ORF">A6V36_34775</name>
    <name evidence="2" type="ORF">A6V37_33895</name>
</gene>
<evidence type="ECO:0000256" key="1">
    <source>
        <dbReference type="SAM" id="Phobius"/>
    </source>
</evidence>
<dbReference type="EMBL" id="LXJZ01000192">
    <property type="protein sequence ID" value="OAJ55505.1"/>
    <property type="molecule type" value="Genomic_DNA"/>
</dbReference>
<dbReference type="EMBL" id="LXKA01000346">
    <property type="protein sequence ID" value="OAJ54733.1"/>
    <property type="molecule type" value="Genomic_DNA"/>
</dbReference>
<sequence length="76" mass="8072">MKLEQWKEGASPPRRKLISSKAHVVLATIGTLTSVVGIGVAINGGLEFNRTKVLVGVGITIVSTIVYVSMLFTSTE</sequence>
<keyword evidence="1" id="KW-1133">Transmembrane helix</keyword>